<proteinExistence type="predicted"/>
<evidence type="ECO:0000313" key="5">
    <source>
        <dbReference type="EMBL" id="RGS43586.1"/>
    </source>
</evidence>
<keyword evidence="1" id="KW-0805">Transcription regulation</keyword>
<keyword evidence="2" id="KW-0238">DNA-binding</keyword>
<dbReference type="PROSITE" id="PS50949">
    <property type="entry name" value="HTH_GNTR"/>
    <property type="match status" value="1"/>
</dbReference>
<evidence type="ECO:0000313" key="6">
    <source>
        <dbReference type="Proteomes" id="UP000285274"/>
    </source>
</evidence>
<organism evidence="5 6">
    <name type="scientific">Holdemanella biformis</name>
    <dbReference type="NCBI Taxonomy" id="1735"/>
    <lineage>
        <taxon>Bacteria</taxon>
        <taxon>Bacillati</taxon>
        <taxon>Bacillota</taxon>
        <taxon>Erysipelotrichia</taxon>
        <taxon>Erysipelotrichales</taxon>
        <taxon>Erysipelotrichaceae</taxon>
        <taxon>Holdemanella</taxon>
    </lineage>
</organism>
<keyword evidence="3" id="KW-0804">Transcription</keyword>
<dbReference type="PANTHER" id="PTHR38445">
    <property type="entry name" value="HTH-TYPE TRANSCRIPTIONAL REPRESSOR YTRA"/>
    <property type="match status" value="1"/>
</dbReference>
<dbReference type="AlphaFoldDB" id="A0A412IU48"/>
<dbReference type="InterPro" id="IPR036390">
    <property type="entry name" value="WH_DNA-bd_sf"/>
</dbReference>
<dbReference type="PANTHER" id="PTHR38445:SF9">
    <property type="entry name" value="HTH-TYPE TRANSCRIPTIONAL REPRESSOR YTRA"/>
    <property type="match status" value="1"/>
</dbReference>
<name>A0A412IU48_9FIRM</name>
<evidence type="ECO:0000256" key="1">
    <source>
        <dbReference type="ARBA" id="ARBA00023015"/>
    </source>
</evidence>
<reference evidence="5 6" key="1">
    <citation type="submission" date="2018-08" db="EMBL/GenBank/DDBJ databases">
        <title>A genome reference for cultivated species of the human gut microbiota.</title>
        <authorList>
            <person name="Zou Y."/>
            <person name="Xue W."/>
            <person name="Luo G."/>
        </authorList>
    </citation>
    <scope>NUCLEOTIDE SEQUENCE [LARGE SCALE GENOMIC DNA]</scope>
    <source>
        <strain evidence="5 6">AF22-10AC</strain>
    </source>
</reference>
<dbReference type="SUPFAM" id="SSF46785">
    <property type="entry name" value="Winged helix' DNA-binding domain"/>
    <property type="match status" value="1"/>
</dbReference>
<dbReference type="EMBL" id="QRVM01000098">
    <property type="protein sequence ID" value="RGS43586.1"/>
    <property type="molecule type" value="Genomic_DNA"/>
</dbReference>
<evidence type="ECO:0000259" key="4">
    <source>
        <dbReference type="PROSITE" id="PS50949"/>
    </source>
</evidence>
<evidence type="ECO:0000256" key="2">
    <source>
        <dbReference type="ARBA" id="ARBA00023125"/>
    </source>
</evidence>
<dbReference type="GO" id="GO:0003700">
    <property type="term" value="F:DNA-binding transcription factor activity"/>
    <property type="evidence" value="ECO:0007669"/>
    <property type="project" value="InterPro"/>
</dbReference>
<dbReference type="GO" id="GO:0003677">
    <property type="term" value="F:DNA binding"/>
    <property type="evidence" value="ECO:0007669"/>
    <property type="project" value="UniProtKB-KW"/>
</dbReference>
<dbReference type="Proteomes" id="UP000285274">
    <property type="component" value="Unassembled WGS sequence"/>
</dbReference>
<dbReference type="InterPro" id="IPR000524">
    <property type="entry name" value="Tscrpt_reg_HTH_GntR"/>
</dbReference>
<feature type="domain" description="HTH gntR-type" evidence="4">
    <location>
        <begin position="12"/>
        <end position="79"/>
    </location>
</feature>
<accession>A0A412IU48</accession>
<dbReference type="Pfam" id="PF00392">
    <property type="entry name" value="GntR"/>
    <property type="match status" value="1"/>
</dbReference>
<dbReference type="RefSeq" id="WP_118320754.1">
    <property type="nucleotide sequence ID" value="NZ_QRVM01000098.1"/>
</dbReference>
<sequence length="126" mass="14551">MEYEKWAFHDISPISNQLTQKLLYAILNNELSSGQSIPSVREMAKILHINPNTVLKSYKAVKQERLICLKGGKYFVTQDTDYIQQVKQTIIKELCCSYLSKMFALGFTKAEAVEQMQSYCDKLKYP</sequence>
<dbReference type="SMART" id="SM00345">
    <property type="entry name" value="HTH_GNTR"/>
    <property type="match status" value="1"/>
</dbReference>
<protein>
    <submittedName>
        <fullName evidence="5">GntR family transcriptional regulator</fullName>
    </submittedName>
</protein>
<dbReference type="InterPro" id="IPR036388">
    <property type="entry name" value="WH-like_DNA-bd_sf"/>
</dbReference>
<comment type="caution">
    <text evidence="5">The sequence shown here is derived from an EMBL/GenBank/DDBJ whole genome shotgun (WGS) entry which is preliminary data.</text>
</comment>
<evidence type="ECO:0000256" key="3">
    <source>
        <dbReference type="ARBA" id="ARBA00023163"/>
    </source>
</evidence>
<dbReference type="Gene3D" id="1.10.10.10">
    <property type="entry name" value="Winged helix-like DNA-binding domain superfamily/Winged helix DNA-binding domain"/>
    <property type="match status" value="1"/>
</dbReference>
<gene>
    <name evidence="5" type="ORF">DWX92_11985</name>
</gene>